<evidence type="ECO:0000313" key="4">
    <source>
        <dbReference type="EMBL" id="QSO46451.1"/>
    </source>
</evidence>
<organism evidence="4 5">
    <name type="scientific">Alicyclobacillus mengziensis</name>
    <dbReference type="NCBI Taxonomy" id="2931921"/>
    <lineage>
        <taxon>Bacteria</taxon>
        <taxon>Bacillati</taxon>
        <taxon>Bacillota</taxon>
        <taxon>Bacilli</taxon>
        <taxon>Bacillales</taxon>
        <taxon>Alicyclobacillaceae</taxon>
        <taxon>Alicyclobacillus</taxon>
    </lineage>
</organism>
<dbReference type="SUPFAM" id="SSF52540">
    <property type="entry name" value="P-loop containing nucleoside triphosphate hydrolases"/>
    <property type="match status" value="1"/>
</dbReference>
<dbReference type="PRINTS" id="PR00830">
    <property type="entry name" value="ENDOLAPTASE"/>
</dbReference>
<accession>A0A9X7VWN9</accession>
<feature type="active site" evidence="2">
    <location>
        <position position="667"/>
    </location>
</feature>
<dbReference type="InterPro" id="IPR041699">
    <property type="entry name" value="AAA_32"/>
</dbReference>
<dbReference type="InterPro" id="IPR027417">
    <property type="entry name" value="P-loop_NTPase"/>
</dbReference>
<dbReference type="GO" id="GO:0030163">
    <property type="term" value="P:protein catabolic process"/>
    <property type="evidence" value="ECO:0007669"/>
    <property type="project" value="InterPro"/>
</dbReference>
<keyword evidence="2" id="KW-0378">Hydrolase</keyword>
<keyword evidence="1 2" id="KW-0645">Protease</keyword>
<dbReference type="Pfam" id="PF20436">
    <property type="entry name" value="LonB_AAA-LID"/>
    <property type="match status" value="1"/>
</dbReference>
<protein>
    <recommendedName>
        <fullName evidence="2">endopeptidase La</fullName>
        <ecNumber evidence="2">3.4.21.53</ecNumber>
    </recommendedName>
</protein>
<name>A0A9X7VWN9_9BACL</name>
<dbReference type="InterPro" id="IPR046844">
    <property type="entry name" value="Lon-like_helical"/>
</dbReference>
<dbReference type="PANTHER" id="PTHR10046">
    <property type="entry name" value="ATP DEPENDENT LON PROTEASE FAMILY MEMBER"/>
    <property type="match status" value="1"/>
</dbReference>
<reference evidence="4 5" key="1">
    <citation type="submission" date="2021-02" db="EMBL/GenBank/DDBJ databases">
        <title>Alicyclobacillus curvatus sp. nov. and Alicyclobacillus mengziensis sp. nov., two acidophilic bacteria isolated from acid mine drainage.</title>
        <authorList>
            <person name="Huang Y."/>
        </authorList>
    </citation>
    <scope>NUCLEOTIDE SEQUENCE [LARGE SCALE GENOMIC DNA]</scope>
    <source>
        <strain evidence="4 5">S30H14</strain>
    </source>
</reference>
<proteinExistence type="inferred from homology"/>
<feature type="active site" evidence="2">
    <location>
        <position position="710"/>
    </location>
</feature>
<evidence type="ECO:0000259" key="3">
    <source>
        <dbReference type="PROSITE" id="PS51786"/>
    </source>
</evidence>
<dbReference type="Gene3D" id="3.30.230.10">
    <property type="match status" value="1"/>
</dbReference>
<evidence type="ECO:0000313" key="5">
    <source>
        <dbReference type="Proteomes" id="UP000663505"/>
    </source>
</evidence>
<dbReference type="InterPro" id="IPR027065">
    <property type="entry name" value="Lon_Prtase"/>
</dbReference>
<dbReference type="Gene3D" id="3.40.50.300">
    <property type="entry name" value="P-loop containing nucleotide triphosphate hydrolases"/>
    <property type="match status" value="2"/>
</dbReference>
<dbReference type="AlphaFoldDB" id="A0A9X7VWN9"/>
<gene>
    <name evidence="4" type="ORF">JZ786_18550</name>
</gene>
<dbReference type="Pfam" id="PF13654">
    <property type="entry name" value="AAA_32"/>
    <property type="match status" value="1"/>
</dbReference>
<dbReference type="EC" id="3.4.21.53" evidence="2"/>
<dbReference type="InterPro" id="IPR046843">
    <property type="entry name" value="LonB_AAA-LID"/>
</dbReference>
<dbReference type="InterPro" id="IPR020568">
    <property type="entry name" value="Ribosomal_Su5_D2-typ_SF"/>
</dbReference>
<comment type="similarity">
    <text evidence="2">Belongs to the peptidase S16 family.</text>
</comment>
<dbReference type="InterPro" id="IPR014721">
    <property type="entry name" value="Ribsml_uS5_D2-typ_fold_subgr"/>
</dbReference>
<dbReference type="GO" id="GO:0006508">
    <property type="term" value="P:proteolysis"/>
    <property type="evidence" value="ECO:0007669"/>
    <property type="project" value="UniProtKB-KW"/>
</dbReference>
<keyword evidence="2" id="KW-0720">Serine protease</keyword>
<dbReference type="Proteomes" id="UP000663505">
    <property type="component" value="Chromosome"/>
</dbReference>
<dbReference type="InterPro" id="IPR008269">
    <property type="entry name" value="Lon_proteolytic"/>
</dbReference>
<dbReference type="GO" id="GO:0005524">
    <property type="term" value="F:ATP binding"/>
    <property type="evidence" value="ECO:0007669"/>
    <property type="project" value="InterPro"/>
</dbReference>
<sequence>MMLTRLPENEYQRRELAASQLRVRTNPAELGFTDTSMLPGLSDTIVGQDRAVFALEFGLTMEADGYNIFVVGPAGTGRTTYTAAKVRETAAAKSVPDDCCYVYNFQAPDEPLCLHFPPGQGVRFRNSMQHLVQDVENALTQFFDSEAYALESTELMNQFNQRAEQIWSQVEHNATELGLSLQRTATGVLTLPLDSHGHVVPLDEFAKFSPEDKAVVRVRQQQLEQSFEEGMRQIKGIQKEAGTASQLLEEKTAAYAVEPLFDEMVEKYQGDAVHRYLQLLKEDVIQNHSVFHRDGDTSNADAMTTGTGTMQQDPRMRYQVNVMVDHTGATGAPVVIEPNPTYFNLFGKVEYRGNRNVMVSDYTLIKPGALHRANGGYLIIQAMDLLSHAASWTALKRALKNGEIRIDHPQEEMLWMVSTGLRPQSVPLKVKVILIGTPDIYHLLYEYDDAMEKHFKVKVEFDAVMERTQAAAKQYANFISTYTKTRGMLPFSADAVAEVIDFSARLSGNQQKLSTRFHPVIELVTEASYRARQDKAERVGSEHVRQALRDKLHRSDLVKEKVLEMILDGTVRVDTEGERVGQINGLAVLSSGDVVFGEPHRITVRTYVGRQGVVNVERETAMSGNIHDKGLLILSAYLSAEFAKERPLAVSATIVFEQTYSKIDGDSASSTELFALLSSLGEVPILQDMAVTGSVDQFGDIQPIGGVNEKVEGFFYICKAKGLTGRQGVIIPYQNMPNLFLSEEIVEAVDTGRFHIWPIHRVEEGIELLTGYRAESVYAAVTQNLDKMAERASLGDTQGK</sequence>
<dbReference type="EMBL" id="CP071182">
    <property type="protein sequence ID" value="QSO46451.1"/>
    <property type="molecule type" value="Genomic_DNA"/>
</dbReference>
<keyword evidence="5" id="KW-1185">Reference proteome</keyword>
<dbReference type="GO" id="GO:0004252">
    <property type="term" value="F:serine-type endopeptidase activity"/>
    <property type="evidence" value="ECO:0007669"/>
    <property type="project" value="UniProtKB-UniRule"/>
</dbReference>
<dbReference type="PROSITE" id="PS51786">
    <property type="entry name" value="LON_PROTEOLYTIC"/>
    <property type="match status" value="1"/>
</dbReference>
<evidence type="ECO:0000256" key="2">
    <source>
        <dbReference type="PROSITE-ProRule" id="PRU01122"/>
    </source>
</evidence>
<dbReference type="KEGG" id="afx:JZ786_18550"/>
<feature type="domain" description="Lon proteolytic" evidence="3">
    <location>
        <begin position="577"/>
        <end position="772"/>
    </location>
</feature>
<evidence type="ECO:0000256" key="1">
    <source>
        <dbReference type="ARBA" id="ARBA00022670"/>
    </source>
</evidence>
<dbReference type="Pfam" id="PF05362">
    <property type="entry name" value="Lon_C"/>
    <property type="match status" value="1"/>
</dbReference>
<comment type="catalytic activity">
    <reaction evidence="2">
        <text>Hydrolysis of proteins in presence of ATP.</text>
        <dbReference type="EC" id="3.4.21.53"/>
    </reaction>
</comment>
<dbReference type="SUPFAM" id="SSF54211">
    <property type="entry name" value="Ribosomal protein S5 domain 2-like"/>
    <property type="match status" value="1"/>
</dbReference>
<dbReference type="Gene3D" id="1.10.8.60">
    <property type="match status" value="1"/>
</dbReference>
<dbReference type="GO" id="GO:0004176">
    <property type="term" value="F:ATP-dependent peptidase activity"/>
    <property type="evidence" value="ECO:0007669"/>
    <property type="project" value="UniProtKB-UniRule"/>
</dbReference>
<dbReference type="RefSeq" id="WP_206655820.1">
    <property type="nucleotide sequence ID" value="NZ_CP071182.1"/>
</dbReference>
<dbReference type="Pfam" id="PF20437">
    <property type="entry name" value="LonC_helical"/>
    <property type="match status" value="1"/>
</dbReference>